<organism evidence="6 7">
    <name type="scientific">Cryptolaemus montrouzieri</name>
    <dbReference type="NCBI Taxonomy" id="559131"/>
    <lineage>
        <taxon>Eukaryota</taxon>
        <taxon>Metazoa</taxon>
        <taxon>Ecdysozoa</taxon>
        <taxon>Arthropoda</taxon>
        <taxon>Hexapoda</taxon>
        <taxon>Insecta</taxon>
        <taxon>Pterygota</taxon>
        <taxon>Neoptera</taxon>
        <taxon>Endopterygota</taxon>
        <taxon>Coleoptera</taxon>
        <taxon>Polyphaga</taxon>
        <taxon>Cucujiformia</taxon>
        <taxon>Coccinelloidea</taxon>
        <taxon>Coccinellidae</taxon>
        <taxon>Scymninae</taxon>
        <taxon>Scymnini</taxon>
        <taxon>Cryptolaemus</taxon>
    </lineage>
</organism>
<keyword evidence="7" id="KW-1185">Reference proteome</keyword>
<feature type="transmembrane region" description="Helical" evidence="5">
    <location>
        <begin position="133"/>
        <end position="156"/>
    </location>
</feature>
<evidence type="ECO:0000256" key="4">
    <source>
        <dbReference type="ARBA" id="ARBA00023136"/>
    </source>
</evidence>
<evidence type="ECO:0008006" key="8">
    <source>
        <dbReference type="Google" id="ProtNLM"/>
    </source>
</evidence>
<dbReference type="InterPro" id="IPR011701">
    <property type="entry name" value="MFS"/>
</dbReference>
<evidence type="ECO:0000256" key="3">
    <source>
        <dbReference type="ARBA" id="ARBA00022989"/>
    </source>
</evidence>
<dbReference type="EMBL" id="JABFTP020000185">
    <property type="protein sequence ID" value="KAL3289012.1"/>
    <property type="molecule type" value="Genomic_DNA"/>
</dbReference>
<name>A0ABD2PDG8_9CUCU</name>
<evidence type="ECO:0000256" key="5">
    <source>
        <dbReference type="SAM" id="Phobius"/>
    </source>
</evidence>
<comment type="caution">
    <text evidence="6">The sequence shown here is derived from an EMBL/GenBank/DDBJ whole genome shotgun (WGS) entry which is preliminary data.</text>
</comment>
<evidence type="ECO:0000256" key="2">
    <source>
        <dbReference type="ARBA" id="ARBA00022692"/>
    </source>
</evidence>
<dbReference type="Gene3D" id="1.20.1250.20">
    <property type="entry name" value="MFS general substrate transporter like domains"/>
    <property type="match status" value="1"/>
</dbReference>
<evidence type="ECO:0000313" key="7">
    <source>
        <dbReference type="Proteomes" id="UP001516400"/>
    </source>
</evidence>
<protein>
    <recommendedName>
        <fullName evidence="8">Solute carrier family 46 member 3</fullName>
    </recommendedName>
</protein>
<dbReference type="Pfam" id="PF07690">
    <property type="entry name" value="MFS_1"/>
    <property type="match status" value="1"/>
</dbReference>
<feature type="transmembrane region" description="Helical" evidence="5">
    <location>
        <begin position="168"/>
        <end position="189"/>
    </location>
</feature>
<dbReference type="SUPFAM" id="SSF103473">
    <property type="entry name" value="MFS general substrate transporter"/>
    <property type="match status" value="1"/>
</dbReference>
<proteinExistence type="predicted"/>
<keyword evidence="3 5" id="KW-1133">Transmembrane helix</keyword>
<feature type="transmembrane region" description="Helical" evidence="5">
    <location>
        <begin position="361"/>
        <end position="380"/>
    </location>
</feature>
<comment type="subcellular location">
    <subcellularLocation>
        <location evidence="1">Membrane</location>
        <topology evidence="1">Multi-pass membrane protein</topology>
    </subcellularLocation>
</comment>
<sequence>MFQSDVKKSIDFEFVSEPEAKDAVRRKITHLFSRITVEPIVFLYIAAMMMNNLVTQNLALEKACRVNLHFNKSICDALVSRNRSGYLPHQEVEAQQLVVKWAGYKAFFIGSLPVVMIIFLGSWSDRHHRRKPIIIIPMFGDLIASIGLFLCSYFFLELSIEYSWMVETFTFALFGGQWSLLLAVYSFVGGISSNEDRTVRVGIVAIVYTVAISTGMFFSGIVLNTLGFLGAYCFTASLLIIAIVYGIYMIKEERVEKKEDEKKGFLKDLIALEHVTNTFKVCFAKSEGNRRARMLANMFLCAMIIGAWQGEYTIQYMYLRFRCGWNEVDFSIFNAITFIIQILGNFFALSYFTKYLKWDDAILGIIGIVSKVSASIMYAFAPSGLYFYVGAVFEMFYGTIFIAMRALMAKVVHSHELGQSNSLFGICEALMPFVFGPLYSKIYIVTLTAFPGTFYLFSVGLYAIGFCLFLYLYRSENKESKLKFEERKVTKNEEIFSRRN</sequence>
<feature type="transmembrane region" description="Helical" evidence="5">
    <location>
        <begin position="386"/>
        <end position="408"/>
    </location>
</feature>
<reference evidence="6 7" key="1">
    <citation type="journal article" date="2021" name="BMC Biol.">
        <title>Horizontally acquired antibacterial genes associated with adaptive radiation of ladybird beetles.</title>
        <authorList>
            <person name="Li H.S."/>
            <person name="Tang X.F."/>
            <person name="Huang Y.H."/>
            <person name="Xu Z.Y."/>
            <person name="Chen M.L."/>
            <person name="Du X.Y."/>
            <person name="Qiu B.Y."/>
            <person name="Chen P.T."/>
            <person name="Zhang W."/>
            <person name="Slipinski A."/>
            <person name="Escalona H.E."/>
            <person name="Waterhouse R.M."/>
            <person name="Zwick A."/>
            <person name="Pang H."/>
        </authorList>
    </citation>
    <scope>NUCLEOTIDE SEQUENCE [LARGE SCALE GENOMIC DNA]</scope>
    <source>
        <strain evidence="6">SYSU2018</strain>
    </source>
</reference>
<accession>A0ABD2PDG8</accession>
<feature type="transmembrane region" description="Helical" evidence="5">
    <location>
        <begin position="330"/>
        <end position="349"/>
    </location>
</feature>
<evidence type="ECO:0000313" key="6">
    <source>
        <dbReference type="EMBL" id="KAL3289012.1"/>
    </source>
</evidence>
<feature type="transmembrane region" description="Helical" evidence="5">
    <location>
        <begin position="31"/>
        <end position="50"/>
    </location>
</feature>
<keyword evidence="2 5" id="KW-0812">Transmembrane</keyword>
<dbReference type="Proteomes" id="UP001516400">
    <property type="component" value="Unassembled WGS sequence"/>
</dbReference>
<gene>
    <name evidence="6" type="ORF">HHI36_003455</name>
</gene>
<dbReference type="PANTHER" id="PTHR23507:SF1">
    <property type="entry name" value="FI18259P1-RELATED"/>
    <property type="match status" value="1"/>
</dbReference>
<feature type="transmembrane region" description="Helical" evidence="5">
    <location>
        <begin position="101"/>
        <end position="121"/>
    </location>
</feature>
<evidence type="ECO:0000256" key="1">
    <source>
        <dbReference type="ARBA" id="ARBA00004141"/>
    </source>
</evidence>
<dbReference type="GO" id="GO:0016020">
    <property type="term" value="C:membrane"/>
    <property type="evidence" value="ECO:0007669"/>
    <property type="project" value="UniProtKB-SubCell"/>
</dbReference>
<feature type="transmembrane region" description="Helical" evidence="5">
    <location>
        <begin position="201"/>
        <end position="223"/>
    </location>
</feature>
<feature type="transmembrane region" description="Helical" evidence="5">
    <location>
        <begin position="294"/>
        <end position="310"/>
    </location>
</feature>
<feature type="transmembrane region" description="Helical" evidence="5">
    <location>
        <begin position="420"/>
        <end position="440"/>
    </location>
</feature>
<feature type="transmembrane region" description="Helical" evidence="5">
    <location>
        <begin position="452"/>
        <end position="473"/>
    </location>
</feature>
<dbReference type="PANTHER" id="PTHR23507">
    <property type="entry name" value="ZGC:174356"/>
    <property type="match status" value="1"/>
</dbReference>
<feature type="transmembrane region" description="Helical" evidence="5">
    <location>
        <begin position="229"/>
        <end position="248"/>
    </location>
</feature>
<dbReference type="AlphaFoldDB" id="A0ABD2PDG8"/>
<keyword evidence="4 5" id="KW-0472">Membrane</keyword>
<dbReference type="InterPro" id="IPR036259">
    <property type="entry name" value="MFS_trans_sf"/>
</dbReference>